<dbReference type="EMBL" id="JABEBT010000076">
    <property type="protein sequence ID" value="KAF7633461.1"/>
    <property type="molecule type" value="Genomic_DNA"/>
</dbReference>
<organism evidence="3 4">
    <name type="scientific">Meloidogyne graminicola</name>
    <dbReference type="NCBI Taxonomy" id="189291"/>
    <lineage>
        <taxon>Eukaryota</taxon>
        <taxon>Metazoa</taxon>
        <taxon>Ecdysozoa</taxon>
        <taxon>Nematoda</taxon>
        <taxon>Chromadorea</taxon>
        <taxon>Rhabditida</taxon>
        <taxon>Tylenchina</taxon>
        <taxon>Tylenchomorpha</taxon>
        <taxon>Tylenchoidea</taxon>
        <taxon>Meloidogynidae</taxon>
        <taxon>Meloidogyninae</taxon>
        <taxon>Meloidogyne</taxon>
    </lineage>
</organism>
<keyword evidence="4" id="KW-1185">Reference proteome</keyword>
<feature type="signal peptide" evidence="2">
    <location>
        <begin position="1"/>
        <end position="21"/>
    </location>
</feature>
<sequence>MNIKFFIIFLIILLITLGNLAIKDNEGKHLKNKTKHPHPHPHTFKPRPSFKPKAFDAECGDDNNDNEFERKKRDVEDINVECDDDNN</sequence>
<dbReference type="Proteomes" id="UP000605970">
    <property type="component" value="Unassembled WGS sequence"/>
</dbReference>
<gene>
    <name evidence="3" type="ORF">Mgra_00007149</name>
</gene>
<accession>A0A8S9ZJL5</accession>
<evidence type="ECO:0000313" key="3">
    <source>
        <dbReference type="EMBL" id="KAF7633461.1"/>
    </source>
</evidence>
<name>A0A8S9ZJL5_9BILA</name>
<feature type="compositionally biased region" description="Basic residues" evidence="1">
    <location>
        <begin position="30"/>
        <end position="50"/>
    </location>
</feature>
<feature type="region of interest" description="Disordered" evidence="1">
    <location>
        <begin position="29"/>
        <end position="72"/>
    </location>
</feature>
<dbReference type="AlphaFoldDB" id="A0A8S9ZJL5"/>
<proteinExistence type="predicted"/>
<evidence type="ECO:0000256" key="2">
    <source>
        <dbReference type="SAM" id="SignalP"/>
    </source>
</evidence>
<comment type="caution">
    <text evidence="3">The sequence shown here is derived from an EMBL/GenBank/DDBJ whole genome shotgun (WGS) entry which is preliminary data.</text>
</comment>
<protein>
    <submittedName>
        <fullName evidence="3">Uncharacterized protein</fullName>
    </submittedName>
</protein>
<evidence type="ECO:0000256" key="1">
    <source>
        <dbReference type="SAM" id="MobiDB-lite"/>
    </source>
</evidence>
<keyword evidence="2" id="KW-0732">Signal</keyword>
<evidence type="ECO:0000313" key="4">
    <source>
        <dbReference type="Proteomes" id="UP000605970"/>
    </source>
</evidence>
<reference evidence="3" key="1">
    <citation type="journal article" date="2020" name="Ecol. Evol.">
        <title>Genome structure and content of the rice root-knot nematode (Meloidogyne graminicola).</title>
        <authorList>
            <person name="Phan N.T."/>
            <person name="Danchin E.G.J."/>
            <person name="Klopp C."/>
            <person name="Perfus-Barbeoch L."/>
            <person name="Kozlowski D.K."/>
            <person name="Koutsovoulos G.D."/>
            <person name="Lopez-Roques C."/>
            <person name="Bouchez O."/>
            <person name="Zahm M."/>
            <person name="Besnard G."/>
            <person name="Bellafiore S."/>
        </authorList>
    </citation>
    <scope>NUCLEOTIDE SEQUENCE</scope>
    <source>
        <strain evidence="3">VN-18</strain>
    </source>
</reference>
<feature type="chain" id="PRO_5035908855" evidence="2">
    <location>
        <begin position="22"/>
        <end position="87"/>
    </location>
</feature>